<dbReference type="Proteomes" id="UP001190700">
    <property type="component" value="Unassembled WGS sequence"/>
</dbReference>
<accession>A0AAE0FSF4</accession>
<comment type="caution">
    <text evidence="1">The sequence shown here is derived from an EMBL/GenBank/DDBJ whole genome shotgun (WGS) entry which is preliminary data.</text>
</comment>
<protein>
    <submittedName>
        <fullName evidence="1">Uncharacterized protein</fullName>
    </submittedName>
</protein>
<dbReference type="EMBL" id="LGRX02014194">
    <property type="protein sequence ID" value="KAK3265029.1"/>
    <property type="molecule type" value="Genomic_DNA"/>
</dbReference>
<sequence length="111" mass="11971">MTVEIACSKDLAQILKGCCKFESESEYAWVSVALSGCTDVADWTDTDGVQGMPQAQPVARVAAAETGKEGSRTLVVDNFSDYPSWADTDGAHCRTYEDNEYCTRTGEFGPG</sequence>
<name>A0AAE0FSF4_9CHLO</name>
<dbReference type="AlphaFoldDB" id="A0AAE0FSF4"/>
<keyword evidence="2" id="KW-1185">Reference proteome</keyword>
<evidence type="ECO:0000313" key="1">
    <source>
        <dbReference type="EMBL" id="KAK3265029.1"/>
    </source>
</evidence>
<organism evidence="1 2">
    <name type="scientific">Cymbomonas tetramitiformis</name>
    <dbReference type="NCBI Taxonomy" id="36881"/>
    <lineage>
        <taxon>Eukaryota</taxon>
        <taxon>Viridiplantae</taxon>
        <taxon>Chlorophyta</taxon>
        <taxon>Pyramimonadophyceae</taxon>
        <taxon>Pyramimonadales</taxon>
        <taxon>Pyramimonadaceae</taxon>
        <taxon>Cymbomonas</taxon>
    </lineage>
</organism>
<gene>
    <name evidence="1" type="ORF">CYMTET_26260</name>
</gene>
<reference evidence="1 2" key="1">
    <citation type="journal article" date="2015" name="Genome Biol. Evol.">
        <title>Comparative Genomics of a Bacterivorous Green Alga Reveals Evolutionary Causalities and Consequences of Phago-Mixotrophic Mode of Nutrition.</title>
        <authorList>
            <person name="Burns J.A."/>
            <person name="Paasch A."/>
            <person name="Narechania A."/>
            <person name="Kim E."/>
        </authorList>
    </citation>
    <scope>NUCLEOTIDE SEQUENCE [LARGE SCALE GENOMIC DNA]</scope>
    <source>
        <strain evidence="1 2">PLY_AMNH</strain>
    </source>
</reference>
<proteinExistence type="predicted"/>
<evidence type="ECO:0000313" key="2">
    <source>
        <dbReference type="Proteomes" id="UP001190700"/>
    </source>
</evidence>